<dbReference type="RefSeq" id="WP_183300711.1">
    <property type="nucleotide sequence ID" value="NZ_JACHWF010000009.1"/>
</dbReference>
<dbReference type="Proteomes" id="UP000578036">
    <property type="component" value="Unassembled WGS sequence"/>
</dbReference>
<accession>A0A7W4VG68</accession>
<dbReference type="AlphaFoldDB" id="A0A7W4VG68"/>
<comment type="caution">
    <text evidence="1">The sequence shown here is derived from an EMBL/GenBank/DDBJ whole genome shotgun (WGS) entry which is preliminary data.</text>
</comment>
<dbReference type="EMBL" id="JACHWF010000009">
    <property type="protein sequence ID" value="MBB3010674.1"/>
    <property type="molecule type" value="Genomic_DNA"/>
</dbReference>
<sequence length="98" mass="10978">MTTNTTTGMLAKPLNEHDLEHRSIRLQLFVLRQLVLRQYVAEFGERAGEVITERLAAMREYTNEGTLHPAEQALLMDESAEVFGDVDEHVALVQAGAL</sequence>
<gene>
    <name evidence="1" type="ORF">FHX61_005355</name>
</gene>
<keyword evidence="2" id="KW-1185">Reference proteome</keyword>
<proteinExistence type="predicted"/>
<organism evidence="1 2">
    <name type="scientific">Cupriavidus alkaliphilus</name>
    <dbReference type="NCBI Taxonomy" id="942866"/>
    <lineage>
        <taxon>Bacteria</taxon>
        <taxon>Pseudomonadati</taxon>
        <taxon>Pseudomonadota</taxon>
        <taxon>Betaproteobacteria</taxon>
        <taxon>Burkholderiales</taxon>
        <taxon>Burkholderiaceae</taxon>
        <taxon>Cupriavidus</taxon>
    </lineage>
</organism>
<evidence type="ECO:0000313" key="1">
    <source>
        <dbReference type="EMBL" id="MBB3010674.1"/>
    </source>
</evidence>
<evidence type="ECO:0000313" key="2">
    <source>
        <dbReference type="Proteomes" id="UP000578036"/>
    </source>
</evidence>
<name>A0A7W4VG68_9BURK</name>
<reference evidence="1 2" key="1">
    <citation type="submission" date="2020-08" db="EMBL/GenBank/DDBJ databases">
        <title>Genomic Encyclopedia of Type Strains, Phase IV (KMG-V): Genome sequencing to study the core and pangenomes of soil and plant-associated prokaryotes.</title>
        <authorList>
            <person name="Whitman W."/>
        </authorList>
    </citation>
    <scope>NUCLEOTIDE SEQUENCE [LARGE SCALE GENOMIC DNA]</scope>
    <source>
        <strain evidence="1 2">SLV-2362</strain>
    </source>
</reference>
<protein>
    <submittedName>
        <fullName evidence="1">Uncharacterized protein</fullName>
    </submittedName>
</protein>